<dbReference type="AlphaFoldDB" id="A0A0J8GLK0"/>
<feature type="domain" description="Serine aminopeptidase S33" evidence="1">
    <location>
        <begin position="9"/>
        <end position="235"/>
    </location>
</feature>
<dbReference type="PRINTS" id="PR00111">
    <property type="entry name" value="ABHYDROLASE"/>
</dbReference>
<evidence type="ECO:0000259" key="1">
    <source>
        <dbReference type="Pfam" id="PF12146"/>
    </source>
</evidence>
<dbReference type="RefSeq" id="WP_048695910.1">
    <property type="nucleotide sequence ID" value="NZ_KQ130518.1"/>
</dbReference>
<dbReference type="InterPro" id="IPR022742">
    <property type="entry name" value="Hydrolase_4"/>
</dbReference>
<keyword evidence="3" id="KW-1185">Reference proteome</keyword>
<dbReference type="Proteomes" id="UP000037600">
    <property type="component" value="Unassembled WGS sequence"/>
</dbReference>
<dbReference type="InterPro" id="IPR029058">
    <property type="entry name" value="AB_hydrolase_fold"/>
</dbReference>
<accession>A0A0J8GLK0</accession>
<gene>
    <name evidence="2" type="ORF">XM47_18445</name>
</gene>
<dbReference type="PANTHER" id="PTHR43798">
    <property type="entry name" value="MONOACYLGLYCEROL LIPASE"/>
    <property type="match status" value="1"/>
</dbReference>
<dbReference type="SUPFAM" id="SSF53474">
    <property type="entry name" value="alpha/beta-Hydrolases"/>
    <property type="match status" value="1"/>
</dbReference>
<evidence type="ECO:0000313" key="2">
    <source>
        <dbReference type="EMBL" id="KMT63682.1"/>
    </source>
</evidence>
<comment type="caution">
    <text evidence="2">The sequence shown here is derived from an EMBL/GenBank/DDBJ whole genome shotgun (WGS) entry which is preliminary data.</text>
</comment>
<reference evidence="2 3" key="1">
    <citation type="submission" date="2015-04" db="EMBL/GenBank/DDBJ databases">
        <title>Draft Genome Sequence of the Novel Agar-Digesting Marine Bacterium Q1.</title>
        <authorList>
            <person name="Li Y."/>
            <person name="Li D."/>
            <person name="Chen G."/>
            <person name="Du Z."/>
        </authorList>
    </citation>
    <scope>NUCLEOTIDE SEQUENCE [LARGE SCALE GENOMIC DNA]</scope>
    <source>
        <strain evidence="2 3">Q1</strain>
    </source>
</reference>
<organism evidence="2 3">
    <name type="scientific">Catenovulum maritimum</name>
    <dbReference type="NCBI Taxonomy" id="1513271"/>
    <lineage>
        <taxon>Bacteria</taxon>
        <taxon>Pseudomonadati</taxon>
        <taxon>Pseudomonadota</taxon>
        <taxon>Gammaproteobacteria</taxon>
        <taxon>Alteromonadales</taxon>
        <taxon>Alteromonadaceae</taxon>
        <taxon>Catenovulum</taxon>
    </lineage>
</organism>
<sequence length="250" mass="28393">MTTSTDTCILMLRGLMREQAHWKSFIEKLSIQQKLYPVIAIDIAGNGTECKRNSFTTISACRQDIQVRFNTKYPNCKKIILIGISMGGMIALDWAKNEPNKIIKLCVLNTSAANLVPFYLRLNLAKITDLIKIIIDHKSREKTILNLTSNVYKNNDCIIECWNKIQDRRPVSRLNIFRQIYAAARFKADSVNVDCLIIACRKDKLVDYQASVKLAKLLSCKLVINDTAGHDIALDAPDFLLDQITEWLAN</sequence>
<dbReference type="Gene3D" id="3.40.50.1820">
    <property type="entry name" value="alpha/beta hydrolase"/>
    <property type="match status" value="1"/>
</dbReference>
<dbReference type="InterPro" id="IPR000073">
    <property type="entry name" value="AB_hydrolase_1"/>
</dbReference>
<protein>
    <recommendedName>
        <fullName evidence="1">Serine aminopeptidase S33 domain-containing protein</fullName>
    </recommendedName>
</protein>
<proteinExistence type="predicted"/>
<name>A0A0J8GLK0_9ALTE</name>
<dbReference type="STRING" id="1513271.XM47_18445"/>
<evidence type="ECO:0000313" key="3">
    <source>
        <dbReference type="Proteomes" id="UP000037600"/>
    </source>
</evidence>
<dbReference type="InterPro" id="IPR050266">
    <property type="entry name" value="AB_hydrolase_sf"/>
</dbReference>
<dbReference type="EMBL" id="LAZL01000048">
    <property type="protein sequence ID" value="KMT63682.1"/>
    <property type="molecule type" value="Genomic_DNA"/>
</dbReference>
<dbReference type="Pfam" id="PF12146">
    <property type="entry name" value="Hydrolase_4"/>
    <property type="match status" value="1"/>
</dbReference>